<sequence>MRTYRGDIVRTLQILVALVLAALMAGLTGCGLLGSSGRLFRPEILITFIRLDPATDQPIQGDQILPGQVLKFRILVTGTNKTDLDSTKGIEVFDPLGVKIGSIAVSSGQTDFTWTAPTDRFGKFRFQATWAEDASVVSIYEIIVSEIAVVLASFRPYSDALPVDLSNGLPITRKVLLKATVKRFDPANPAGTDLGLADGSMSFTVAGGNGSMEPGISPPFSGVYVAPNVFNPATRTATITATFTGTGANAGVVVSSTFRVTLIGVTIQFTQPAGADAGVSLQQGEAVQVQAELRDSNGDLLKENTSESNETVTFTYVANAGEGTYTGSPSSGPVTYTAPATQGSFDTTVTSGGAGLPVVSKTLRFIVKNSTVQITSAGSVSLISAGGTLQLTATLLDGAGSPVVPQPTDWTWSVVGGAANGTVTDNPNSNTETYTAPATAGQYTVQATPAGLPGTVGSFNVAVSEVFVNVLPTVASVVIGGELTFTATVTSSALPDPPDAVTWSSAVGSITGGGVFTAPTTPGGPFTVTATSTAIPGKTGTSQVYIVAPGGVTVAEEIDQLDPSKYTPALNIMMPTNSRRSFVAAVPASFGDTSVTWTKQSGVGAITVIGNLVRYDSGGSQGSAILIARSVADPTKFAMVTITVSNGTGTGGGVIK</sequence>
<dbReference type="PROSITE" id="PS51257">
    <property type="entry name" value="PROKAR_LIPOPROTEIN"/>
    <property type="match status" value="1"/>
</dbReference>
<gene>
    <name evidence="2" type="ORF">NPRO_21910</name>
</gene>
<dbReference type="KEGG" id="npy:NPRO_21910"/>
<organism evidence="2 3">
    <name type="scientific">Candidatus Nitrosymbiomonas proteolyticus</name>
    <dbReference type="NCBI Taxonomy" id="2608984"/>
    <lineage>
        <taxon>Bacteria</taxon>
        <taxon>Bacillati</taxon>
        <taxon>Armatimonadota</taxon>
        <taxon>Armatimonadota incertae sedis</taxon>
        <taxon>Candidatus Nitrosymbiomonas</taxon>
    </lineage>
</organism>
<evidence type="ECO:0000313" key="2">
    <source>
        <dbReference type="EMBL" id="BBO24596.1"/>
    </source>
</evidence>
<feature type="transmembrane region" description="Helical" evidence="1">
    <location>
        <begin position="12"/>
        <end position="34"/>
    </location>
</feature>
<evidence type="ECO:0000313" key="3">
    <source>
        <dbReference type="Proteomes" id="UP000662873"/>
    </source>
</evidence>
<dbReference type="Proteomes" id="UP000662873">
    <property type="component" value="Chromosome"/>
</dbReference>
<protein>
    <submittedName>
        <fullName evidence="2">Uncharacterized protein</fullName>
    </submittedName>
</protein>
<keyword evidence="1" id="KW-0472">Membrane</keyword>
<dbReference type="AlphaFoldDB" id="A0A809S6A5"/>
<dbReference type="Gene3D" id="2.60.40.10">
    <property type="entry name" value="Immunoglobulins"/>
    <property type="match status" value="1"/>
</dbReference>
<evidence type="ECO:0000256" key="1">
    <source>
        <dbReference type="SAM" id="Phobius"/>
    </source>
</evidence>
<keyword evidence="1" id="KW-0812">Transmembrane</keyword>
<dbReference type="EMBL" id="AP021858">
    <property type="protein sequence ID" value="BBO24596.1"/>
    <property type="molecule type" value="Genomic_DNA"/>
</dbReference>
<accession>A0A809S6A5</accession>
<dbReference type="InterPro" id="IPR013783">
    <property type="entry name" value="Ig-like_fold"/>
</dbReference>
<proteinExistence type="predicted"/>
<keyword evidence="1" id="KW-1133">Transmembrane helix</keyword>
<reference evidence="2" key="1">
    <citation type="journal article" name="DNA Res.">
        <title>The physiological potential of anammox bacteria as revealed by their core genome structure.</title>
        <authorList>
            <person name="Okubo T."/>
            <person name="Toyoda A."/>
            <person name="Fukuhara K."/>
            <person name="Uchiyama I."/>
            <person name="Harigaya Y."/>
            <person name="Kuroiwa M."/>
            <person name="Suzuki T."/>
            <person name="Murakami Y."/>
            <person name="Suwa Y."/>
            <person name="Takami H."/>
        </authorList>
    </citation>
    <scope>NUCLEOTIDE SEQUENCE</scope>
    <source>
        <strain evidence="2">317325-2</strain>
    </source>
</reference>
<name>A0A809S6A5_9BACT</name>